<keyword evidence="1" id="KW-0812">Transmembrane</keyword>
<sequence length="125" mass="14555">MFYYISLYISLAIFAIGLIYKISTWFSLKTSIDSRTTPTSKRVSSAVRGIILTLFSVKVLTLIKVFFLDVILQRKVFKEDFFRWLIHILLYGAFMLLLIMHALDKLITVAIFADYSPTINPFRFL</sequence>
<dbReference type="EMBL" id="BARS01040292">
    <property type="protein sequence ID" value="GAG34168.1"/>
    <property type="molecule type" value="Genomic_DNA"/>
</dbReference>
<accession>X0XBX7</accession>
<proteinExistence type="predicted"/>
<keyword evidence="1" id="KW-1133">Transmembrane helix</keyword>
<protein>
    <submittedName>
        <fullName evidence="2">Uncharacterized protein</fullName>
    </submittedName>
</protein>
<comment type="caution">
    <text evidence="2">The sequence shown here is derived from an EMBL/GenBank/DDBJ whole genome shotgun (WGS) entry which is preliminary data.</text>
</comment>
<reference evidence="2" key="1">
    <citation type="journal article" date="2014" name="Front. Microbiol.">
        <title>High frequency of phylogenetically diverse reductive dehalogenase-homologous genes in deep subseafloor sedimentary metagenomes.</title>
        <authorList>
            <person name="Kawai M."/>
            <person name="Futagami T."/>
            <person name="Toyoda A."/>
            <person name="Takaki Y."/>
            <person name="Nishi S."/>
            <person name="Hori S."/>
            <person name="Arai W."/>
            <person name="Tsubouchi T."/>
            <person name="Morono Y."/>
            <person name="Uchiyama I."/>
            <person name="Ito T."/>
            <person name="Fujiyama A."/>
            <person name="Inagaki F."/>
            <person name="Takami H."/>
        </authorList>
    </citation>
    <scope>NUCLEOTIDE SEQUENCE</scope>
    <source>
        <strain evidence="2">Expedition CK06-06</strain>
    </source>
</reference>
<feature type="non-terminal residue" evidence="2">
    <location>
        <position position="125"/>
    </location>
</feature>
<gene>
    <name evidence="2" type="ORF">S01H1_61451</name>
</gene>
<dbReference type="AlphaFoldDB" id="X0XBX7"/>
<feature type="transmembrane region" description="Helical" evidence="1">
    <location>
        <begin position="6"/>
        <end position="28"/>
    </location>
</feature>
<evidence type="ECO:0000256" key="1">
    <source>
        <dbReference type="SAM" id="Phobius"/>
    </source>
</evidence>
<organism evidence="2">
    <name type="scientific">marine sediment metagenome</name>
    <dbReference type="NCBI Taxonomy" id="412755"/>
    <lineage>
        <taxon>unclassified sequences</taxon>
        <taxon>metagenomes</taxon>
        <taxon>ecological metagenomes</taxon>
    </lineage>
</organism>
<dbReference type="InterPro" id="IPR036197">
    <property type="entry name" value="NarG-like_sf"/>
</dbReference>
<keyword evidence="1" id="KW-0472">Membrane</keyword>
<feature type="transmembrane region" description="Helical" evidence="1">
    <location>
        <begin position="49"/>
        <end position="72"/>
    </location>
</feature>
<feature type="transmembrane region" description="Helical" evidence="1">
    <location>
        <begin position="84"/>
        <end position="103"/>
    </location>
</feature>
<name>X0XBX7_9ZZZZ</name>
<evidence type="ECO:0000313" key="2">
    <source>
        <dbReference type="EMBL" id="GAG34168.1"/>
    </source>
</evidence>
<dbReference type="SUPFAM" id="SSF103501">
    <property type="entry name" value="Respiratory nitrate reductase 1 gamma chain"/>
    <property type="match status" value="1"/>
</dbReference>